<organism evidence="7 8">
    <name type="scientific">Alterisphingorhabdus coralli</name>
    <dbReference type="NCBI Taxonomy" id="3071408"/>
    <lineage>
        <taxon>Bacteria</taxon>
        <taxon>Pseudomonadati</taxon>
        <taxon>Pseudomonadota</taxon>
        <taxon>Alphaproteobacteria</taxon>
        <taxon>Sphingomonadales</taxon>
        <taxon>Sphingomonadaceae</taxon>
        <taxon>Alterisphingorhabdus (ex Yan et al. 2024)</taxon>
    </lineage>
</organism>
<dbReference type="SUPFAM" id="SSF52096">
    <property type="entry name" value="ClpP/crotonase"/>
    <property type="match status" value="1"/>
</dbReference>
<dbReference type="GO" id="GO:0008236">
    <property type="term" value="F:serine-type peptidase activity"/>
    <property type="evidence" value="ECO:0007669"/>
    <property type="project" value="UniProtKB-KW"/>
</dbReference>
<evidence type="ECO:0000313" key="8">
    <source>
        <dbReference type="Proteomes" id="UP001302429"/>
    </source>
</evidence>
<name>A0AA97F8H8_9SPHN</name>
<dbReference type="InterPro" id="IPR033855">
    <property type="entry name" value="Protein_C"/>
</dbReference>
<dbReference type="EMBL" id="CP136594">
    <property type="protein sequence ID" value="WOE76314.1"/>
    <property type="molecule type" value="Genomic_DNA"/>
</dbReference>
<dbReference type="InterPro" id="IPR029045">
    <property type="entry name" value="ClpP/crotonase-like_dom_sf"/>
</dbReference>
<dbReference type="Gene3D" id="3.90.226.10">
    <property type="entry name" value="2-enoyl-CoA Hydratase, Chain A, domain 1"/>
    <property type="match status" value="1"/>
</dbReference>
<keyword evidence="8" id="KW-1185">Reference proteome</keyword>
<dbReference type="Pfam" id="PF01343">
    <property type="entry name" value="Peptidase_S49"/>
    <property type="match status" value="1"/>
</dbReference>
<sequence length="453" mass="48931">MTNNTILSRFDKVPALLNPNSESWFEARAQALSEFLNANIKLLSADNDNTYSPSGRAVDNDDGYWPSEDSWLSAYRPYNVMNGTLHIPVKGILLTNFGYTISDWATGYEYVCRALSRGLADSAVERIALRVDSGGGAVAECFDCADRIYAARQVKPVETFVSENAYSAAYALASASSAINLERTAGAGSIGVVISHMDMSKRMEAMGVNITFVHAGKHKVDGNAYAPLSDEMKSRLQVRVDEIYDVFVSQVARNRGLNEQVVRDTEARIYSAAEALSLGLVSQVGPMDELLSSFEADNPQEQEQPTMSKENTDTSAAENEAAVTEARAEGRKAGIAEGIAAERERQKTIRGCDAAKTRPIAAENVAMNTDMSAEDAEKFLANMPEETTMLEEATTTQSGSFEQAMATGNLDLDANVWKSEQEDENANEGQAGANTLLAARKAMTGFGPSNKAA</sequence>
<dbReference type="KEGG" id="acoa:RB602_06275"/>
<evidence type="ECO:0000256" key="1">
    <source>
        <dbReference type="ARBA" id="ARBA00008683"/>
    </source>
</evidence>
<proteinExistence type="inferred from homology"/>
<feature type="domain" description="Peptidase S49" evidence="6">
    <location>
        <begin position="152"/>
        <end position="296"/>
    </location>
</feature>
<evidence type="ECO:0000256" key="4">
    <source>
        <dbReference type="ARBA" id="ARBA00022825"/>
    </source>
</evidence>
<dbReference type="Proteomes" id="UP001302429">
    <property type="component" value="Chromosome"/>
</dbReference>
<keyword evidence="2" id="KW-0645">Protease</keyword>
<dbReference type="AlphaFoldDB" id="A0AA97F8H8"/>
<dbReference type="RefSeq" id="WP_317083939.1">
    <property type="nucleotide sequence ID" value="NZ_CP136594.1"/>
</dbReference>
<keyword evidence="3" id="KW-0378">Hydrolase</keyword>
<accession>A0AA97F8H8</accession>
<dbReference type="PANTHER" id="PTHR33209">
    <property type="entry name" value="PROTEASE 4"/>
    <property type="match status" value="1"/>
</dbReference>
<dbReference type="Gene3D" id="6.20.330.10">
    <property type="match status" value="1"/>
</dbReference>
<evidence type="ECO:0000313" key="7">
    <source>
        <dbReference type="EMBL" id="WOE76314.1"/>
    </source>
</evidence>
<dbReference type="InterPro" id="IPR002142">
    <property type="entry name" value="Peptidase_S49"/>
</dbReference>
<evidence type="ECO:0000256" key="2">
    <source>
        <dbReference type="ARBA" id="ARBA00022670"/>
    </source>
</evidence>
<dbReference type="PANTHER" id="PTHR33209:SF1">
    <property type="entry name" value="PEPTIDASE S49 DOMAIN-CONTAINING PROTEIN"/>
    <property type="match status" value="1"/>
</dbReference>
<evidence type="ECO:0000256" key="3">
    <source>
        <dbReference type="ARBA" id="ARBA00022801"/>
    </source>
</evidence>
<dbReference type="GO" id="GO:0006508">
    <property type="term" value="P:proteolysis"/>
    <property type="evidence" value="ECO:0007669"/>
    <property type="project" value="UniProtKB-KW"/>
</dbReference>
<keyword evidence="4" id="KW-0720">Serine protease</keyword>
<evidence type="ECO:0000259" key="6">
    <source>
        <dbReference type="Pfam" id="PF01343"/>
    </source>
</evidence>
<feature type="region of interest" description="Disordered" evidence="5">
    <location>
        <begin position="297"/>
        <end position="330"/>
    </location>
</feature>
<dbReference type="CDD" id="cd07022">
    <property type="entry name" value="S49_Sppa_36K_type"/>
    <property type="match status" value="1"/>
</dbReference>
<protein>
    <submittedName>
        <fullName evidence="7">S49 family peptidase</fullName>
    </submittedName>
</protein>
<reference evidence="7 8" key="1">
    <citation type="submission" date="2023-10" db="EMBL/GenBank/DDBJ databases">
        <title>Complete genome sequence of a Sphingomonadaceae bacterium.</title>
        <authorList>
            <person name="Yan C."/>
        </authorList>
    </citation>
    <scope>NUCLEOTIDE SEQUENCE [LARGE SCALE GENOMIC DNA]</scope>
    <source>
        <strain evidence="7 8">SCSIO 66989</strain>
    </source>
</reference>
<comment type="similarity">
    <text evidence="1">Belongs to the peptidase S49 family.</text>
</comment>
<gene>
    <name evidence="7" type="ORF">RB602_06275</name>
</gene>
<evidence type="ECO:0000256" key="5">
    <source>
        <dbReference type="SAM" id="MobiDB-lite"/>
    </source>
</evidence>
<feature type="compositionally biased region" description="Polar residues" evidence="5">
    <location>
        <begin position="299"/>
        <end position="317"/>
    </location>
</feature>